<keyword evidence="2" id="KW-1185">Reference proteome</keyword>
<dbReference type="EMBL" id="CM007382">
    <property type="protein sequence ID" value="ONK76814.1"/>
    <property type="molecule type" value="Genomic_DNA"/>
</dbReference>
<name>A0A5P1FFH9_ASPOF</name>
<sequence length="59" mass="6611">MESIAINSKHLEKFNPCKLGIRPTSPGKLPSRPFKAIERVTRYEGFPGEGGMMPPRLLE</sequence>
<dbReference type="Gramene" id="ONK76814">
    <property type="protein sequence ID" value="ONK76814"/>
    <property type="gene ID" value="A4U43_C02F110"/>
</dbReference>
<gene>
    <name evidence="1" type="ORF">A4U43_C02F110</name>
</gene>
<protein>
    <submittedName>
        <fullName evidence="1">Uncharacterized protein</fullName>
    </submittedName>
</protein>
<evidence type="ECO:0000313" key="2">
    <source>
        <dbReference type="Proteomes" id="UP000243459"/>
    </source>
</evidence>
<dbReference type="Proteomes" id="UP000243459">
    <property type="component" value="Chromosome 2"/>
</dbReference>
<accession>A0A5P1FFH9</accession>
<dbReference type="AlphaFoldDB" id="A0A5P1FFH9"/>
<organism evidence="1 2">
    <name type="scientific">Asparagus officinalis</name>
    <name type="common">Garden asparagus</name>
    <dbReference type="NCBI Taxonomy" id="4686"/>
    <lineage>
        <taxon>Eukaryota</taxon>
        <taxon>Viridiplantae</taxon>
        <taxon>Streptophyta</taxon>
        <taxon>Embryophyta</taxon>
        <taxon>Tracheophyta</taxon>
        <taxon>Spermatophyta</taxon>
        <taxon>Magnoliopsida</taxon>
        <taxon>Liliopsida</taxon>
        <taxon>Asparagales</taxon>
        <taxon>Asparagaceae</taxon>
        <taxon>Asparagoideae</taxon>
        <taxon>Asparagus</taxon>
    </lineage>
</organism>
<reference evidence="2" key="1">
    <citation type="journal article" date="2017" name="Nat. Commun.">
        <title>The asparagus genome sheds light on the origin and evolution of a young Y chromosome.</title>
        <authorList>
            <person name="Harkess A."/>
            <person name="Zhou J."/>
            <person name="Xu C."/>
            <person name="Bowers J.E."/>
            <person name="Van der Hulst R."/>
            <person name="Ayyampalayam S."/>
            <person name="Mercati F."/>
            <person name="Riccardi P."/>
            <person name="McKain M.R."/>
            <person name="Kakrana A."/>
            <person name="Tang H."/>
            <person name="Ray J."/>
            <person name="Groenendijk J."/>
            <person name="Arikit S."/>
            <person name="Mathioni S.M."/>
            <person name="Nakano M."/>
            <person name="Shan H."/>
            <person name="Telgmann-Rauber A."/>
            <person name="Kanno A."/>
            <person name="Yue Z."/>
            <person name="Chen H."/>
            <person name="Li W."/>
            <person name="Chen Y."/>
            <person name="Xu X."/>
            <person name="Zhang Y."/>
            <person name="Luo S."/>
            <person name="Chen H."/>
            <person name="Gao J."/>
            <person name="Mao Z."/>
            <person name="Pires J.C."/>
            <person name="Luo M."/>
            <person name="Kudrna D."/>
            <person name="Wing R.A."/>
            <person name="Meyers B.C."/>
            <person name="Yi K."/>
            <person name="Kong H."/>
            <person name="Lavrijsen P."/>
            <person name="Sunseri F."/>
            <person name="Falavigna A."/>
            <person name="Ye Y."/>
            <person name="Leebens-Mack J.H."/>
            <person name="Chen G."/>
        </authorList>
    </citation>
    <scope>NUCLEOTIDE SEQUENCE [LARGE SCALE GENOMIC DNA]</scope>
    <source>
        <strain evidence="2">cv. DH0086</strain>
    </source>
</reference>
<proteinExistence type="predicted"/>
<evidence type="ECO:0000313" key="1">
    <source>
        <dbReference type="EMBL" id="ONK76814.1"/>
    </source>
</evidence>